<evidence type="ECO:0000313" key="2">
    <source>
        <dbReference type="Proteomes" id="UP000003598"/>
    </source>
</evidence>
<name>G5SQC9_9BACT</name>
<protein>
    <submittedName>
        <fullName evidence="1">Uncharacterized protein</fullName>
    </submittedName>
</protein>
<dbReference type="HOGENOM" id="CLU_3171173_0_0_10"/>
<gene>
    <name evidence="1" type="ORF">HMPREF9441_01567</name>
</gene>
<dbReference type="AlphaFoldDB" id="G5SQC9"/>
<keyword evidence="2" id="KW-1185">Reference proteome</keyword>
<dbReference type="STRING" id="762968.HMPREF9441_01567"/>
<dbReference type="EMBL" id="AFFY01000022">
    <property type="protein sequence ID" value="EHH00332.1"/>
    <property type="molecule type" value="Genomic_DNA"/>
</dbReference>
<accession>G5SQC9</accession>
<comment type="caution">
    <text evidence="1">The sequence shown here is derived from an EMBL/GenBank/DDBJ whole genome shotgun (WGS) entry which is preliminary data.</text>
</comment>
<evidence type="ECO:0000313" key="1">
    <source>
        <dbReference type="EMBL" id="EHH00332.1"/>
    </source>
</evidence>
<proteinExistence type="predicted"/>
<dbReference type="Proteomes" id="UP000003598">
    <property type="component" value="Unassembled WGS sequence"/>
</dbReference>
<reference evidence="1 2" key="1">
    <citation type="submission" date="2011-03" db="EMBL/GenBank/DDBJ databases">
        <authorList>
            <person name="Weinstock G."/>
            <person name="Sodergren E."/>
            <person name="Clifton S."/>
            <person name="Fulton L."/>
            <person name="Fulton B."/>
            <person name="Courtney L."/>
            <person name="Fronick C."/>
            <person name="Harrison M."/>
            <person name="Strong C."/>
            <person name="Farmer C."/>
            <person name="Delahaunty K."/>
            <person name="Markovic C."/>
            <person name="Hall O."/>
            <person name="Minx P."/>
            <person name="Tomlinson C."/>
            <person name="Mitreva M."/>
            <person name="Hou S."/>
            <person name="Chen J."/>
            <person name="Wollam A."/>
            <person name="Pepin K.H."/>
            <person name="Johnson M."/>
            <person name="Bhonagiri V."/>
            <person name="Zhang X."/>
            <person name="Suruliraj S."/>
            <person name="Warren W."/>
            <person name="Chinwalla A."/>
            <person name="Mardis E.R."/>
            <person name="Wilson R.K."/>
        </authorList>
    </citation>
    <scope>NUCLEOTIDE SEQUENCE [LARGE SCALE GENOMIC DNA]</scope>
    <source>
        <strain evidence="1 2">YIT 11840</strain>
    </source>
</reference>
<organism evidence="1 2">
    <name type="scientific">Paraprevotella clara YIT 11840</name>
    <dbReference type="NCBI Taxonomy" id="762968"/>
    <lineage>
        <taxon>Bacteria</taxon>
        <taxon>Pseudomonadati</taxon>
        <taxon>Bacteroidota</taxon>
        <taxon>Bacteroidia</taxon>
        <taxon>Bacteroidales</taxon>
        <taxon>Prevotellaceae</taxon>
        <taxon>Paraprevotella</taxon>
    </lineage>
</organism>
<dbReference type="PATRIC" id="fig|762968.3.peg.1404"/>
<sequence>MEVFRLLGLKSVFNLLRLIFRSAEIDFSFGAQILGAFLKVRDDGLVD</sequence>